<name>A0ABQ9A519_9ROSI</name>
<reference evidence="2" key="1">
    <citation type="submission" date="2022-10" db="EMBL/GenBank/DDBJ databases">
        <authorList>
            <person name="Hyden B.L."/>
            <person name="Feng K."/>
            <person name="Yates T."/>
            <person name="Jawdy S."/>
            <person name="Smart L.B."/>
            <person name="Muchero W."/>
        </authorList>
    </citation>
    <scope>NUCLEOTIDE SEQUENCE</scope>
    <source>
        <tissue evidence="2">Shoot tip</tissue>
    </source>
</reference>
<accession>A0ABQ9A519</accession>
<proteinExistence type="predicted"/>
<dbReference type="SUPFAM" id="SSF53955">
    <property type="entry name" value="Lysozyme-like"/>
    <property type="match status" value="2"/>
</dbReference>
<dbReference type="PANTHER" id="PTHR37179:SF1">
    <property type="entry name" value="TRANSGLYCOSYLASE"/>
    <property type="match status" value="1"/>
</dbReference>
<protein>
    <recommendedName>
        <fullName evidence="1">Transglycosylase SLT domain-containing protein</fullName>
    </recommendedName>
</protein>
<dbReference type="Gene3D" id="1.10.530.10">
    <property type="match status" value="2"/>
</dbReference>
<dbReference type="Pfam" id="PF01464">
    <property type="entry name" value="SLT"/>
    <property type="match status" value="2"/>
</dbReference>
<comment type="caution">
    <text evidence="2">The sequence shown here is derived from an EMBL/GenBank/DDBJ whole genome shotgun (WGS) entry which is preliminary data.</text>
</comment>
<gene>
    <name evidence="2" type="ORF">OIU77_012332</name>
</gene>
<organism evidence="2 3">
    <name type="scientific">Salix suchowensis</name>
    <dbReference type="NCBI Taxonomy" id="1278906"/>
    <lineage>
        <taxon>Eukaryota</taxon>
        <taxon>Viridiplantae</taxon>
        <taxon>Streptophyta</taxon>
        <taxon>Embryophyta</taxon>
        <taxon>Tracheophyta</taxon>
        <taxon>Spermatophyta</taxon>
        <taxon>Magnoliopsida</taxon>
        <taxon>eudicotyledons</taxon>
        <taxon>Gunneridae</taxon>
        <taxon>Pentapetalae</taxon>
        <taxon>rosids</taxon>
        <taxon>fabids</taxon>
        <taxon>Malpighiales</taxon>
        <taxon>Salicaceae</taxon>
        <taxon>Saliceae</taxon>
        <taxon>Salix</taxon>
    </lineage>
</organism>
<dbReference type="CDD" id="cd00254">
    <property type="entry name" value="LT-like"/>
    <property type="match status" value="1"/>
</dbReference>
<dbReference type="PANTHER" id="PTHR37179">
    <property type="entry name" value="TRANSGLYCOSYLASE"/>
    <property type="match status" value="1"/>
</dbReference>
<feature type="domain" description="Transglycosylase SLT" evidence="1">
    <location>
        <begin position="73"/>
        <end position="186"/>
    </location>
</feature>
<dbReference type="InterPro" id="IPR008258">
    <property type="entry name" value="Transglycosylase_SLT_dom_1"/>
</dbReference>
<evidence type="ECO:0000313" key="2">
    <source>
        <dbReference type="EMBL" id="KAJ6322466.1"/>
    </source>
</evidence>
<dbReference type="EMBL" id="JAPFFI010000023">
    <property type="protein sequence ID" value="KAJ6322466.1"/>
    <property type="molecule type" value="Genomic_DNA"/>
</dbReference>
<reference evidence="2" key="2">
    <citation type="journal article" date="2023" name="Int. J. Mol. Sci.">
        <title>De Novo Assembly and Annotation of 11 Diverse Shrub Willow (Salix) Genomes Reveals Novel Gene Organization in Sex-Linked Regions.</title>
        <authorList>
            <person name="Hyden B."/>
            <person name="Feng K."/>
            <person name="Yates T.B."/>
            <person name="Jawdy S."/>
            <person name="Cereghino C."/>
            <person name="Smart L.B."/>
            <person name="Muchero W."/>
        </authorList>
    </citation>
    <scope>NUCLEOTIDE SEQUENCE</scope>
    <source>
        <tissue evidence="2">Shoot tip</tissue>
    </source>
</reference>
<dbReference type="Proteomes" id="UP001141253">
    <property type="component" value="Chromosome 8"/>
</dbReference>
<evidence type="ECO:0000259" key="1">
    <source>
        <dbReference type="Pfam" id="PF01464"/>
    </source>
</evidence>
<dbReference type="InterPro" id="IPR023346">
    <property type="entry name" value="Lysozyme-like_dom_sf"/>
</dbReference>
<evidence type="ECO:0000313" key="3">
    <source>
        <dbReference type="Proteomes" id="UP001141253"/>
    </source>
</evidence>
<feature type="domain" description="Transglycosylase SLT" evidence="1">
    <location>
        <begin position="296"/>
        <end position="396"/>
    </location>
</feature>
<keyword evidence="3" id="KW-1185">Reference proteome</keyword>
<sequence length="481" mass="54558">MAASFYYWNDCVDFQDMEAMWREPEVSTEWLDAGETKGSKVHLSRDPDGEPYLTQTEMKAVADIIVRRHFDSQMHPDMICAIAELESDRQPLSTKLYGKKTKETALGIMQILPKTAEWLVRDLGYRAYEVEGIPENLYRPFVSVYFGAAYLKWLSNFEEKVRSEEFIVRAYNGGPIKATHKSTLSYWKRYLSVKESLPSRWSVGPSVNIACSSTASAVPATQNTGVDYIYWDSKASPEDMQEMWSHSEVAKEWTKSGEKRGKVRFSNDGNKRPYLSRVEIKAVADIIRSKHFSTRGVKPSVLCALAEMVSMRFVNGAGPRTGLMGIDYSTAFWLYMELGYRAYRVDSIDDMTKPFVSMYFGAAYLAWLSEYEGRERTPQFVVPAYLSGPKNVNHQETGPLWLKFEQALSCYEDIKRDPGNCTILTMTSTVLNAVLFVTFVAMVTASDPNIITDFVVPANSSTTIDEDFFTFTDLRGFVDGT</sequence>